<dbReference type="InParanoid" id="E9G874"/>
<dbReference type="AlphaFoldDB" id="E9G874"/>
<proteinExistence type="predicted"/>
<dbReference type="GO" id="GO:0031012">
    <property type="term" value="C:extracellular matrix"/>
    <property type="evidence" value="ECO:0000318"/>
    <property type="project" value="GO_Central"/>
</dbReference>
<dbReference type="PANTHER" id="PTHR12236">
    <property type="entry name" value="STRUCTURAL CONTITUENT OF CUTICLE"/>
    <property type="match status" value="1"/>
</dbReference>
<dbReference type="PROSITE" id="PS00233">
    <property type="entry name" value="CHIT_BIND_RR_1"/>
    <property type="match status" value="1"/>
</dbReference>
<dbReference type="InterPro" id="IPR000618">
    <property type="entry name" value="Insect_cuticle"/>
</dbReference>
<keyword evidence="3" id="KW-0732">Signal</keyword>
<dbReference type="FunCoup" id="E9G874">
    <property type="interactions" value="159"/>
</dbReference>
<dbReference type="PROSITE" id="PS51155">
    <property type="entry name" value="CHIT_BIND_RR_2"/>
    <property type="match status" value="1"/>
</dbReference>
<keyword evidence="1 2" id="KW-0193">Cuticle</keyword>
<feature type="chain" id="PRO_5003240700" description="Cuticle protein" evidence="3">
    <location>
        <begin position="18"/>
        <end position="131"/>
    </location>
</feature>
<evidence type="ECO:0000256" key="3">
    <source>
        <dbReference type="SAM" id="SignalP"/>
    </source>
</evidence>
<dbReference type="PANTHER" id="PTHR12236:SF79">
    <property type="entry name" value="CUTICULAR PROTEIN 50CB-RELATED"/>
    <property type="match status" value="1"/>
</dbReference>
<protein>
    <recommendedName>
        <fullName evidence="6">Cuticle protein</fullName>
    </recommendedName>
</protein>
<evidence type="ECO:0000313" key="5">
    <source>
        <dbReference type="Proteomes" id="UP000000305"/>
    </source>
</evidence>
<dbReference type="GO" id="GO:0042302">
    <property type="term" value="F:structural constituent of cuticle"/>
    <property type="evidence" value="ECO:0007669"/>
    <property type="project" value="UniProtKB-UniRule"/>
</dbReference>
<reference evidence="4 5" key="1">
    <citation type="journal article" date="2011" name="Science">
        <title>The ecoresponsive genome of Daphnia pulex.</title>
        <authorList>
            <person name="Colbourne J.K."/>
            <person name="Pfrender M.E."/>
            <person name="Gilbert D."/>
            <person name="Thomas W.K."/>
            <person name="Tucker A."/>
            <person name="Oakley T.H."/>
            <person name="Tokishita S."/>
            <person name="Aerts A."/>
            <person name="Arnold G.J."/>
            <person name="Basu M.K."/>
            <person name="Bauer D.J."/>
            <person name="Caceres C.E."/>
            <person name="Carmel L."/>
            <person name="Casola C."/>
            <person name="Choi J.H."/>
            <person name="Detter J.C."/>
            <person name="Dong Q."/>
            <person name="Dusheyko S."/>
            <person name="Eads B.D."/>
            <person name="Frohlich T."/>
            <person name="Geiler-Samerotte K.A."/>
            <person name="Gerlach D."/>
            <person name="Hatcher P."/>
            <person name="Jogdeo S."/>
            <person name="Krijgsveld J."/>
            <person name="Kriventseva E.V."/>
            <person name="Kultz D."/>
            <person name="Laforsch C."/>
            <person name="Lindquist E."/>
            <person name="Lopez J."/>
            <person name="Manak J.R."/>
            <person name="Muller J."/>
            <person name="Pangilinan J."/>
            <person name="Patwardhan R.P."/>
            <person name="Pitluck S."/>
            <person name="Pritham E.J."/>
            <person name="Rechtsteiner A."/>
            <person name="Rho M."/>
            <person name="Rogozin I.B."/>
            <person name="Sakarya O."/>
            <person name="Salamov A."/>
            <person name="Schaack S."/>
            <person name="Shapiro H."/>
            <person name="Shiga Y."/>
            <person name="Skalitzky C."/>
            <person name="Smith Z."/>
            <person name="Souvorov A."/>
            <person name="Sung W."/>
            <person name="Tang Z."/>
            <person name="Tsuchiya D."/>
            <person name="Tu H."/>
            <person name="Vos H."/>
            <person name="Wang M."/>
            <person name="Wolf Y.I."/>
            <person name="Yamagata H."/>
            <person name="Yamada T."/>
            <person name="Ye Y."/>
            <person name="Shaw J.R."/>
            <person name="Andrews J."/>
            <person name="Crease T.J."/>
            <person name="Tang H."/>
            <person name="Lucas S.M."/>
            <person name="Robertson H.M."/>
            <person name="Bork P."/>
            <person name="Koonin E.V."/>
            <person name="Zdobnov E.M."/>
            <person name="Grigoriev I.V."/>
            <person name="Lynch M."/>
            <person name="Boore J.L."/>
        </authorList>
    </citation>
    <scope>NUCLEOTIDE SEQUENCE [LARGE SCALE GENOMIC DNA]</scope>
</reference>
<dbReference type="HOGENOM" id="CLU_075165_4_1_1"/>
<dbReference type="Pfam" id="PF00379">
    <property type="entry name" value="Chitin_bind_4"/>
    <property type="match status" value="1"/>
</dbReference>
<evidence type="ECO:0000313" key="4">
    <source>
        <dbReference type="EMBL" id="EFX83928.1"/>
    </source>
</evidence>
<evidence type="ECO:0000256" key="2">
    <source>
        <dbReference type="PROSITE-ProRule" id="PRU00497"/>
    </source>
</evidence>
<dbReference type="InterPro" id="IPR051217">
    <property type="entry name" value="Insect_Cuticle_Struc_Prot"/>
</dbReference>
<evidence type="ECO:0008006" key="6">
    <source>
        <dbReference type="Google" id="ProtNLM"/>
    </source>
</evidence>
<organism evidence="4 5">
    <name type="scientific">Daphnia pulex</name>
    <name type="common">Water flea</name>
    <dbReference type="NCBI Taxonomy" id="6669"/>
    <lineage>
        <taxon>Eukaryota</taxon>
        <taxon>Metazoa</taxon>
        <taxon>Ecdysozoa</taxon>
        <taxon>Arthropoda</taxon>
        <taxon>Crustacea</taxon>
        <taxon>Branchiopoda</taxon>
        <taxon>Diplostraca</taxon>
        <taxon>Cladocera</taxon>
        <taxon>Anomopoda</taxon>
        <taxon>Daphniidae</taxon>
        <taxon>Daphnia</taxon>
    </lineage>
</organism>
<keyword evidence="5" id="KW-1185">Reference proteome</keyword>
<dbReference type="InterPro" id="IPR031311">
    <property type="entry name" value="CHIT_BIND_RR_consensus"/>
</dbReference>
<dbReference type="PRINTS" id="PR00947">
    <property type="entry name" value="CUTICLE"/>
</dbReference>
<name>E9G874_DAPPU</name>
<accession>E9G874</accession>
<evidence type="ECO:0000256" key="1">
    <source>
        <dbReference type="ARBA" id="ARBA00022460"/>
    </source>
</evidence>
<dbReference type="EMBL" id="GL732535">
    <property type="protein sequence ID" value="EFX83928.1"/>
    <property type="molecule type" value="Genomic_DNA"/>
</dbReference>
<gene>
    <name evidence="4" type="ORF">DAPPUDRAFT_99762</name>
</gene>
<dbReference type="PhylomeDB" id="E9G874"/>
<sequence>MKMTFFVLVALIAAAVAETSYPDVYPATYEKSSYNYAPQAYSYSYAVKDEPSYNEFSHSESSDGKVVTGSYSVDLPDGRTQIVTYKADSYGYTADVKYIGEAQYPAYDPVTYTSDDKTPVYTAAYSEDPAY</sequence>
<dbReference type="OMA" id="TAAYSED"/>
<dbReference type="Proteomes" id="UP000000305">
    <property type="component" value="Unassembled WGS sequence"/>
</dbReference>
<dbReference type="OrthoDB" id="6630425at2759"/>
<dbReference type="STRING" id="6669.E9G874"/>
<feature type="signal peptide" evidence="3">
    <location>
        <begin position="1"/>
        <end position="17"/>
    </location>
</feature>
<dbReference type="KEGG" id="dpx:DAPPUDRAFT_99762"/>